<dbReference type="Pfam" id="PF02666">
    <property type="entry name" value="PS_Dcarbxylase"/>
    <property type="match status" value="1"/>
</dbReference>
<organism evidence="3 4">
    <name type="scientific">Ophiocordyceps unilateralis</name>
    <name type="common">Zombie-ant fungus</name>
    <name type="synonym">Torrubia unilateralis</name>
    <dbReference type="NCBI Taxonomy" id="268505"/>
    <lineage>
        <taxon>Eukaryota</taxon>
        <taxon>Fungi</taxon>
        <taxon>Dikarya</taxon>
        <taxon>Ascomycota</taxon>
        <taxon>Pezizomycotina</taxon>
        <taxon>Sordariomycetes</taxon>
        <taxon>Hypocreomycetidae</taxon>
        <taxon>Hypocreales</taxon>
        <taxon>Ophiocordycipitaceae</taxon>
        <taxon>Ophiocordyceps</taxon>
    </lineage>
</organism>
<proteinExistence type="predicted"/>
<dbReference type="GO" id="GO:0008654">
    <property type="term" value="P:phospholipid biosynthetic process"/>
    <property type="evidence" value="ECO:0007669"/>
    <property type="project" value="InterPro"/>
</dbReference>
<dbReference type="GO" id="GO:0004609">
    <property type="term" value="F:phosphatidylserine decarboxylase activity"/>
    <property type="evidence" value="ECO:0007669"/>
    <property type="project" value="InterPro"/>
</dbReference>
<evidence type="ECO:0008006" key="5">
    <source>
        <dbReference type="Google" id="ProtNLM"/>
    </source>
</evidence>
<gene>
    <name evidence="3" type="ORF">XA68_11983</name>
</gene>
<sequence>MSHWLVNFAEKIGNFHDRPEPGRPISGSSLAAAGSRLISFSPRRLKPGSRPVAEADNPKVIVSPADSTFDEWADIKDGKVTFQDGTDEVKLKGIFLENDGVFIHAFLSTKDYHREHTVVAGKVLEVKNIQKQVYLEAFAPAKPWPQTISSRDHSRLTAQDTNGVRREALIVIDAGPVGLVAFLPIGMAQVSSVVMTATVGSTLAKGEDVSYFQFGGSDIVVVFQNKVQFEKNIEGKRNKFESFDVVINKVQMLF</sequence>
<dbReference type="InterPro" id="IPR003817">
    <property type="entry name" value="PS_Dcarbxylase"/>
</dbReference>
<name>A0A2A9PPF9_OPHUN</name>
<comment type="caution">
    <text evidence="3">The sequence shown here is derived from an EMBL/GenBank/DDBJ whole genome shotgun (WGS) entry which is preliminary data.</text>
</comment>
<reference evidence="3 4" key="1">
    <citation type="journal article" date="2015" name="BMC Genomics">
        <title>Gene expression during zombie ant biting behavior reflects the complexity underlying fungal parasitic behavioral manipulation.</title>
        <authorList>
            <person name="de Bekker C."/>
            <person name="Ohm R.A."/>
            <person name="Loreto R.G."/>
            <person name="Sebastian A."/>
            <person name="Albert I."/>
            <person name="Merrow M."/>
            <person name="Brachmann A."/>
            <person name="Hughes D.P."/>
        </authorList>
    </citation>
    <scope>NUCLEOTIDE SEQUENCE [LARGE SCALE GENOMIC DNA]</scope>
    <source>
        <strain evidence="3 4">SC16a</strain>
    </source>
</reference>
<evidence type="ECO:0000256" key="2">
    <source>
        <dbReference type="ARBA" id="ARBA00023239"/>
    </source>
</evidence>
<reference evidence="3 4" key="2">
    <citation type="journal article" date="2017" name="Sci. Rep.">
        <title>Ant-infecting Ophiocordyceps genomes reveal a high diversity of potential behavioral manipulation genes and a possible major role for enterotoxins.</title>
        <authorList>
            <person name="de Bekker C."/>
            <person name="Ohm R.A."/>
            <person name="Evans H.C."/>
            <person name="Brachmann A."/>
            <person name="Hughes D.P."/>
        </authorList>
    </citation>
    <scope>NUCLEOTIDE SEQUENCE [LARGE SCALE GENOMIC DNA]</scope>
    <source>
        <strain evidence="3 4">SC16a</strain>
    </source>
</reference>
<protein>
    <recommendedName>
        <fullName evidence="5">Phosphatidylserine decarboxylase</fullName>
    </recommendedName>
</protein>
<dbReference type="OrthoDB" id="5973539at2759"/>
<dbReference type="AlphaFoldDB" id="A0A2A9PPF9"/>
<keyword evidence="4" id="KW-1185">Reference proteome</keyword>
<dbReference type="STRING" id="268505.A0A2A9PPF9"/>
<dbReference type="PANTHER" id="PTHR10067:SF13">
    <property type="entry name" value="PHOSPHATIDYLSERINE DECARBOXYLASE"/>
    <property type="match status" value="1"/>
</dbReference>
<accession>A0A2A9PPF9</accession>
<keyword evidence="2" id="KW-0456">Lyase</keyword>
<evidence type="ECO:0000313" key="4">
    <source>
        <dbReference type="Proteomes" id="UP000037136"/>
    </source>
</evidence>
<dbReference type="EMBL" id="LAZP02000018">
    <property type="protein sequence ID" value="PFH62760.1"/>
    <property type="molecule type" value="Genomic_DNA"/>
</dbReference>
<evidence type="ECO:0000256" key="1">
    <source>
        <dbReference type="ARBA" id="ARBA00022793"/>
    </source>
</evidence>
<dbReference type="Proteomes" id="UP000037136">
    <property type="component" value="Unassembled WGS sequence"/>
</dbReference>
<dbReference type="PANTHER" id="PTHR10067">
    <property type="entry name" value="PHOSPHATIDYLSERINE DECARBOXYLASE"/>
    <property type="match status" value="1"/>
</dbReference>
<evidence type="ECO:0000313" key="3">
    <source>
        <dbReference type="EMBL" id="PFH62760.1"/>
    </source>
</evidence>
<keyword evidence="1" id="KW-0210">Decarboxylase</keyword>